<evidence type="ECO:0000256" key="4">
    <source>
        <dbReference type="ARBA" id="ARBA00022807"/>
    </source>
</evidence>
<protein>
    <recommendedName>
        <fullName evidence="6">Calpain catalytic domain-containing protein</fullName>
    </recommendedName>
</protein>
<dbReference type="Gene3D" id="3.90.70.10">
    <property type="entry name" value="Cysteine proteinases"/>
    <property type="match status" value="1"/>
</dbReference>
<evidence type="ECO:0000256" key="3">
    <source>
        <dbReference type="ARBA" id="ARBA00022801"/>
    </source>
</evidence>
<dbReference type="SMART" id="SM00720">
    <property type="entry name" value="calpain_III"/>
    <property type="match status" value="1"/>
</dbReference>
<dbReference type="PROSITE" id="PS50203">
    <property type="entry name" value="CALPAIN_CAT"/>
    <property type="match status" value="1"/>
</dbReference>
<proteinExistence type="inferred from homology"/>
<evidence type="ECO:0000256" key="1">
    <source>
        <dbReference type="ARBA" id="ARBA00010193"/>
    </source>
</evidence>
<organism evidence="7 8">
    <name type="scientific">Claviceps pazoutovae</name>
    <dbReference type="NCBI Taxonomy" id="1649127"/>
    <lineage>
        <taxon>Eukaryota</taxon>
        <taxon>Fungi</taxon>
        <taxon>Dikarya</taxon>
        <taxon>Ascomycota</taxon>
        <taxon>Pezizomycotina</taxon>
        <taxon>Sordariomycetes</taxon>
        <taxon>Hypocreomycetidae</taxon>
        <taxon>Hypocreales</taxon>
        <taxon>Clavicipitaceae</taxon>
        <taxon>Claviceps</taxon>
    </lineage>
</organism>
<dbReference type="Pfam" id="PF00648">
    <property type="entry name" value="Peptidase_C2"/>
    <property type="match status" value="1"/>
</dbReference>
<dbReference type="EMBL" id="SRPO01000018">
    <property type="protein sequence ID" value="KAG5948450.1"/>
    <property type="molecule type" value="Genomic_DNA"/>
</dbReference>
<keyword evidence="8" id="KW-1185">Reference proteome</keyword>
<dbReference type="InterPro" id="IPR051297">
    <property type="entry name" value="PalB/RIM13"/>
</dbReference>
<feature type="domain" description="Calpain catalytic" evidence="6">
    <location>
        <begin position="165"/>
        <end position="474"/>
    </location>
</feature>
<sequence>MEKQARAESVLASKTSGRIALEHAIKAAELYMRAAEQELDTVEAARLRQKCHEQISYAEKLKARVHSPLIETTSGALEILNQGSKLHECEFPPWNHDPPSTEFERNPDSSPEFRCVHHSCILEPSMEDSAAYRKNIADTRSWILWQRDETVFTLSSAQIEHFAAWVRPVELFKTSPNFCPQSNEELMMRTSDDSDLVQDITTDCSVVASLSAAYNVLVGKHAVSKRAISKFTKVSPADVEQALSSIFYPFDYAEGRPRLSASGKYMMKLNFNGCARRVTIDDRLPSSRTGRDFFVVDRHNPCLLWPALLEKAYLKVRGGYDFPGSNSGTDLWVLIGWIPEQIFLQKDDVDIDELWDRIEAAYQSQDVIVTMGTGRITTDEEQFMGLVGEHDYAVEAMDSTGGVKRLLVKNPWCEGPAMAIIGESVPSQSFLSSSPRNTTTDPNWLNQEGSGNRLWLSIEDVVQHFAFMYLNWNPSLFTHRRDHHFSWTIPRDVYKTSLSQNPQFSVTEPKGGTMWIVIHRHFIDAELEIARSDQDLTAGAAHRLGYMSISIFENNGLKVHTRDRELYSGPYVDSPLTLARLDTEPGQFYTIVIDQQELPLPQYSFTMSLFANSPPAVSEARETMSCISEHDGAWTRRTAGGHSSCATFLNNPQYSLSVTRGGPVSILLSADSNTIHVHVDVVWAKGERVAVLRVKDVVASSGEYRRGCAEVNIPVLEPGVYTVVCSTFDAGQLADFVLRVASMTPVRVAPVPADEAGRFVTDLPEFLLAEGDMRLRASLHTSWLARASVTVQTANMPVVGTTRMRPSSSSMVRLSIVLGWGSEQVILAVSGEAEFQDPSIAIRTPYFDMEPDRIQKLGLWIVMESVGCNSPRLAMKGNVLSDSQVRLGAWESA</sequence>
<keyword evidence="3 5" id="KW-0378">Hydrolase</keyword>
<dbReference type="PANTHER" id="PTHR46143:SF1">
    <property type="entry name" value="CALPAIN-7"/>
    <property type="match status" value="1"/>
</dbReference>
<evidence type="ECO:0000256" key="5">
    <source>
        <dbReference type="PROSITE-ProRule" id="PRU00239"/>
    </source>
</evidence>
<evidence type="ECO:0000256" key="2">
    <source>
        <dbReference type="ARBA" id="ARBA00022670"/>
    </source>
</evidence>
<gene>
    <name evidence="7" type="ORF">E4U60_001871</name>
</gene>
<evidence type="ECO:0000313" key="8">
    <source>
        <dbReference type="Proteomes" id="UP000706124"/>
    </source>
</evidence>
<comment type="caution">
    <text evidence="7">The sequence shown here is derived from an EMBL/GenBank/DDBJ whole genome shotgun (WGS) entry which is preliminary data.</text>
</comment>
<dbReference type="PANTHER" id="PTHR46143">
    <property type="entry name" value="CALPAIN-7"/>
    <property type="match status" value="1"/>
</dbReference>
<feature type="active site" evidence="5">
    <location>
        <position position="204"/>
    </location>
</feature>
<comment type="similarity">
    <text evidence="1">Belongs to the peptidase C2 family. PalB/RIM13 subfamily.</text>
</comment>
<dbReference type="SUPFAM" id="SSF49758">
    <property type="entry name" value="Calpain large subunit, middle domain (domain III)"/>
    <property type="match status" value="2"/>
</dbReference>
<dbReference type="GO" id="GO:0004198">
    <property type="term" value="F:calcium-dependent cysteine-type endopeptidase activity"/>
    <property type="evidence" value="ECO:0007669"/>
    <property type="project" value="InterPro"/>
</dbReference>
<dbReference type="Gene3D" id="2.60.120.380">
    <property type="match status" value="1"/>
</dbReference>
<dbReference type="InterPro" id="IPR036213">
    <property type="entry name" value="Calpain_III_sf"/>
</dbReference>
<keyword evidence="2 5" id="KW-0645">Protease</keyword>
<dbReference type="InterPro" id="IPR001300">
    <property type="entry name" value="Peptidase_C2_calpain_cat"/>
</dbReference>
<dbReference type="Proteomes" id="UP000706124">
    <property type="component" value="Unassembled WGS sequence"/>
</dbReference>
<dbReference type="Pfam" id="PF25435">
    <property type="entry name" value="PalB_C"/>
    <property type="match status" value="1"/>
</dbReference>
<dbReference type="SUPFAM" id="SSF54001">
    <property type="entry name" value="Cysteine proteinases"/>
    <property type="match status" value="1"/>
</dbReference>
<accession>A0A9P7MIX5</accession>
<dbReference type="OrthoDB" id="167576at2759"/>
<dbReference type="InterPro" id="IPR038765">
    <property type="entry name" value="Papain-like_cys_pep_sf"/>
</dbReference>
<feature type="active site" evidence="5">
    <location>
        <position position="410"/>
    </location>
</feature>
<evidence type="ECO:0000259" key="6">
    <source>
        <dbReference type="PROSITE" id="PS50203"/>
    </source>
</evidence>
<dbReference type="SMART" id="SM00230">
    <property type="entry name" value="CysPc"/>
    <property type="match status" value="1"/>
</dbReference>
<dbReference type="AlphaFoldDB" id="A0A9P7MIX5"/>
<evidence type="ECO:0000313" key="7">
    <source>
        <dbReference type="EMBL" id="KAG5948450.1"/>
    </source>
</evidence>
<name>A0A9P7MIX5_9HYPO</name>
<dbReference type="InterPro" id="IPR022683">
    <property type="entry name" value="Calpain_III"/>
</dbReference>
<dbReference type="GO" id="GO:0006508">
    <property type="term" value="P:proteolysis"/>
    <property type="evidence" value="ECO:0007669"/>
    <property type="project" value="UniProtKB-KW"/>
</dbReference>
<keyword evidence="4 5" id="KW-0788">Thiol protease</keyword>
<feature type="active site" evidence="5">
    <location>
        <position position="390"/>
    </location>
</feature>
<reference evidence="7 8" key="1">
    <citation type="journal article" date="2020" name="bioRxiv">
        <title>Whole genome comparisons of ergot fungi reveals the divergence and evolution of species within the genus Claviceps are the result of varying mechanisms driving genome evolution and host range expansion.</title>
        <authorList>
            <person name="Wyka S.A."/>
            <person name="Mondo S.J."/>
            <person name="Liu M."/>
            <person name="Dettman J."/>
            <person name="Nalam V."/>
            <person name="Broders K.D."/>
        </authorList>
    </citation>
    <scope>NUCLEOTIDE SEQUENCE [LARGE SCALE GENOMIC DNA]</scope>
    <source>
        <strain evidence="7 8">CCC 1485</strain>
    </source>
</reference>